<comment type="similarity">
    <text evidence="8">Belongs to the binding-protein-dependent transport system permease family.</text>
</comment>
<name>A0A6L9UHI7_9HYPH</name>
<dbReference type="Proteomes" id="UP000483035">
    <property type="component" value="Unassembled WGS sequence"/>
</dbReference>
<evidence type="ECO:0000256" key="7">
    <source>
        <dbReference type="ARBA" id="ARBA00023136"/>
    </source>
</evidence>
<comment type="subcellular location">
    <subcellularLocation>
        <location evidence="1">Cell inner membrane</location>
        <topology evidence="1">Multi-pass membrane protein</topology>
    </subcellularLocation>
    <subcellularLocation>
        <location evidence="8">Cell membrane</location>
        <topology evidence="8">Multi-pass membrane protein</topology>
    </subcellularLocation>
</comment>
<keyword evidence="7 8" id="KW-0472">Membrane</keyword>
<feature type="transmembrane region" description="Helical" evidence="8">
    <location>
        <begin position="67"/>
        <end position="89"/>
    </location>
</feature>
<evidence type="ECO:0000256" key="2">
    <source>
        <dbReference type="ARBA" id="ARBA00022448"/>
    </source>
</evidence>
<evidence type="ECO:0000256" key="5">
    <source>
        <dbReference type="ARBA" id="ARBA00022692"/>
    </source>
</evidence>
<keyword evidence="6 8" id="KW-1133">Transmembrane helix</keyword>
<feature type="transmembrane region" description="Helical" evidence="8">
    <location>
        <begin position="175"/>
        <end position="200"/>
    </location>
</feature>
<dbReference type="PANTHER" id="PTHR43357:SF4">
    <property type="entry name" value="INNER MEMBRANE ABC TRANSPORTER PERMEASE PROTEIN YDCV"/>
    <property type="match status" value="1"/>
</dbReference>
<keyword evidence="3" id="KW-1003">Cell membrane</keyword>
<gene>
    <name evidence="10" type="ORF">GR212_29165</name>
</gene>
<keyword evidence="4" id="KW-0997">Cell inner membrane</keyword>
<dbReference type="GO" id="GO:0055085">
    <property type="term" value="P:transmembrane transport"/>
    <property type="evidence" value="ECO:0007669"/>
    <property type="project" value="InterPro"/>
</dbReference>
<feature type="domain" description="ABC transmembrane type-1" evidence="9">
    <location>
        <begin position="63"/>
        <end position="251"/>
    </location>
</feature>
<dbReference type="PANTHER" id="PTHR43357">
    <property type="entry name" value="INNER MEMBRANE ABC TRANSPORTER PERMEASE PROTEIN YDCV"/>
    <property type="match status" value="1"/>
</dbReference>
<comment type="caution">
    <text evidence="10">The sequence shown here is derived from an EMBL/GenBank/DDBJ whole genome shotgun (WGS) entry which is preliminary data.</text>
</comment>
<dbReference type="InterPro" id="IPR035906">
    <property type="entry name" value="MetI-like_sf"/>
</dbReference>
<feature type="transmembrane region" description="Helical" evidence="8">
    <location>
        <begin position="12"/>
        <end position="32"/>
    </location>
</feature>
<feature type="transmembrane region" description="Helical" evidence="8">
    <location>
        <begin position="232"/>
        <end position="257"/>
    </location>
</feature>
<dbReference type="Gene3D" id="1.10.3720.10">
    <property type="entry name" value="MetI-like"/>
    <property type="match status" value="1"/>
</dbReference>
<dbReference type="EMBL" id="WUEY01000020">
    <property type="protein sequence ID" value="NEI73627.1"/>
    <property type="molecule type" value="Genomic_DNA"/>
</dbReference>
<evidence type="ECO:0000256" key="4">
    <source>
        <dbReference type="ARBA" id="ARBA00022519"/>
    </source>
</evidence>
<evidence type="ECO:0000256" key="1">
    <source>
        <dbReference type="ARBA" id="ARBA00004429"/>
    </source>
</evidence>
<feature type="transmembrane region" description="Helical" evidence="8">
    <location>
        <begin position="131"/>
        <end position="154"/>
    </location>
</feature>
<dbReference type="PROSITE" id="PS50928">
    <property type="entry name" value="ABC_TM1"/>
    <property type="match status" value="1"/>
</dbReference>
<evidence type="ECO:0000256" key="6">
    <source>
        <dbReference type="ARBA" id="ARBA00022989"/>
    </source>
</evidence>
<evidence type="ECO:0000313" key="10">
    <source>
        <dbReference type="EMBL" id="NEI73627.1"/>
    </source>
</evidence>
<evidence type="ECO:0000256" key="8">
    <source>
        <dbReference type="RuleBase" id="RU363032"/>
    </source>
</evidence>
<evidence type="ECO:0000259" key="9">
    <source>
        <dbReference type="PROSITE" id="PS50928"/>
    </source>
</evidence>
<keyword evidence="2 8" id="KW-0813">Transport</keyword>
<dbReference type="Pfam" id="PF00528">
    <property type="entry name" value="BPD_transp_1"/>
    <property type="match status" value="1"/>
</dbReference>
<protein>
    <submittedName>
        <fullName evidence="10">ABC transporter permease subunit</fullName>
    </submittedName>
</protein>
<dbReference type="RefSeq" id="WP_163992129.1">
    <property type="nucleotide sequence ID" value="NZ_WUEY01000020.1"/>
</dbReference>
<dbReference type="AlphaFoldDB" id="A0A6L9UHI7"/>
<reference evidence="10 11" key="1">
    <citation type="submission" date="2019-12" db="EMBL/GenBank/DDBJ databases">
        <title>Rhizobium genotypes associated with high levels of biological nitrogen fixation by grain legumes in a temperate-maritime cropping system.</title>
        <authorList>
            <person name="Maluk M."/>
            <person name="Francesc Ferrando Molina F."/>
            <person name="Lopez Del Egido L."/>
            <person name="Lafos M."/>
            <person name="Langarica-Fuentes A."/>
            <person name="Gebre Yohannes G."/>
            <person name="Young M.W."/>
            <person name="Martin P."/>
            <person name="Gantlett R."/>
            <person name="Kenicer G."/>
            <person name="Hawes C."/>
            <person name="Begg G.S."/>
            <person name="Quilliam R.S."/>
            <person name="Squire G.R."/>
            <person name="Poole P.S."/>
            <person name="Young P.W."/>
            <person name="Iannetta P.M."/>
            <person name="James E.K."/>
        </authorList>
    </citation>
    <scope>NUCLEOTIDE SEQUENCE [LARGE SCALE GENOMIC DNA]</scope>
    <source>
        <strain evidence="10 11">JHI1118</strain>
    </source>
</reference>
<evidence type="ECO:0000256" key="3">
    <source>
        <dbReference type="ARBA" id="ARBA00022475"/>
    </source>
</evidence>
<dbReference type="SUPFAM" id="SSF161098">
    <property type="entry name" value="MetI-like"/>
    <property type="match status" value="1"/>
</dbReference>
<proteinExistence type="inferred from homology"/>
<sequence length="278" mass="29203">MTVRLGPFGWILLILVNVFLWAPLVVVAMLGFSDANSMTFPPPAYSTRWLSALLSDPVWTQSITTSLLIGSVTVLLSLVLGVPLGLGVARGAIGRQYSVQALVATPLILPAISLAVGFYFVFATLKVLDSIVPLVVAHTTVGVSYVVITVVSASRTLDPRLEAAARTMGASFSKALITITLPLISVGIIGGAVLAFLHSWDDVVGALMLGTARVQPFPLKLWGEMQNVLDPIAATAAVLLSLVSIAILLIGGLIVVLRRRRMPTGQAANVLLRSGASS</sequence>
<organism evidence="10 11">
    <name type="scientific">Rhizobium lusitanum</name>
    <dbReference type="NCBI Taxonomy" id="293958"/>
    <lineage>
        <taxon>Bacteria</taxon>
        <taxon>Pseudomonadati</taxon>
        <taxon>Pseudomonadota</taxon>
        <taxon>Alphaproteobacteria</taxon>
        <taxon>Hyphomicrobiales</taxon>
        <taxon>Rhizobiaceae</taxon>
        <taxon>Rhizobium/Agrobacterium group</taxon>
        <taxon>Rhizobium</taxon>
    </lineage>
</organism>
<dbReference type="InterPro" id="IPR000515">
    <property type="entry name" value="MetI-like"/>
</dbReference>
<dbReference type="GO" id="GO:0005886">
    <property type="term" value="C:plasma membrane"/>
    <property type="evidence" value="ECO:0007669"/>
    <property type="project" value="UniProtKB-SubCell"/>
</dbReference>
<evidence type="ECO:0000313" key="11">
    <source>
        <dbReference type="Proteomes" id="UP000483035"/>
    </source>
</evidence>
<dbReference type="CDD" id="cd06261">
    <property type="entry name" value="TM_PBP2"/>
    <property type="match status" value="1"/>
</dbReference>
<feature type="transmembrane region" description="Helical" evidence="8">
    <location>
        <begin position="101"/>
        <end position="125"/>
    </location>
</feature>
<accession>A0A6L9UHI7</accession>
<keyword evidence="5 8" id="KW-0812">Transmembrane</keyword>